<organism evidence="2 3">
    <name type="scientific">Brachybacterium nesterenkovii</name>
    <dbReference type="NCBI Taxonomy" id="47847"/>
    <lineage>
        <taxon>Bacteria</taxon>
        <taxon>Bacillati</taxon>
        <taxon>Actinomycetota</taxon>
        <taxon>Actinomycetes</taxon>
        <taxon>Micrococcales</taxon>
        <taxon>Dermabacteraceae</taxon>
        <taxon>Brachybacterium</taxon>
    </lineage>
</organism>
<gene>
    <name evidence="2" type="ORF">FM110_05665</name>
</gene>
<proteinExistence type="predicted"/>
<evidence type="ECO:0000256" key="1">
    <source>
        <dbReference type="SAM" id="MobiDB-lite"/>
    </source>
</evidence>
<dbReference type="EMBL" id="FWFG01000050">
    <property type="protein sequence ID" value="SLM90830.1"/>
    <property type="molecule type" value="Genomic_DNA"/>
</dbReference>
<reference evidence="2 3" key="1">
    <citation type="submission" date="2017-02" db="EMBL/GenBank/DDBJ databases">
        <authorList>
            <person name="Peterson S.W."/>
        </authorList>
    </citation>
    <scope>NUCLEOTIDE SEQUENCE [LARGE SCALE GENOMIC DNA]</scope>
    <source>
        <strain evidence="2 3">CIP104813</strain>
    </source>
</reference>
<dbReference type="AlphaFoldDB" id="A0A1X6WY97"/>
<protein>
    <submittedName>
        <fullName evidence="2">Uncharacterized protein</fullName>
    </submittedName>
</protein>
<dbReference type="Proteomes" id="UP000195981">
    <property type="component" value="Unassembled WGS sequence"/>
</dbReference>
<name>A0A1X6WY97_9MICO</name>
<accession>A0A1X6WY97</accession>
<feature type="region of interest" description="Disordered" evidence="1">
    <location>
        <begin position="1"/>
        <end position="58"/>
    </location>
</feature>
<evidence type="ECO:0000313" key="3">
    <source>
        <dbReference type="Proteomes" id="UP000195981"/>
    </source>
</evidence>
<sequence length="58" mass="6316">MLRPSTLLGRSGGSLGIVASRPRTPQPLRPPAAHEMRRIDPMPPSFTDRLLSPDGAQR</sequence>
<evidence type="ECO:0000313" key="2">
    <source>
        <dbReference type="EMBL" id="SLM90830.1"/>
    </source>
</evidence>
<keyword evidence="3" id="KW-1185">Reference proteome</keyword>